<sequence>MVTGECRGPDHSEAARMTTGIEGDVARIEAALNTPTLKLLDRKSAVVAMPLLSAAFPDDAQPIPVERFHTVIEAMLDELRIAGYTVPVGNGKSLAMQWVRERWLYRDPGRGQETYQLTGDARQALDYVTRATRTQLNVSLSRIETMRRVVSDAALAANPDLEERKRRLAEEIARLQAEYDRLDSGGELPDASETELTEQFSNVLRELDGLPSDFRRVEESVRDMHRTITQKFREEERPVGEVVDNYLEQSANLLTSTPEGRAFTGALELLRKRDWLTSLRTDLEAILAHPWAGTLLPDEQRQLRSAVDVIRRGISDVLGQRQRLSATLREHIESYDHIRNRELDEVLRGIDRELRTWMQTARPRDHVDVELIPSGMEIDMLRFRTFDPESERVPEPLEDVSGAAPARLSLEDILKQGGPSLKQLRREIDARIASGDLESAARLFAELPAGLRRPVELFGLLHLFTRMGADIDPSERELVSAVRPDGSTRRFLMPVAVIPAAQTAPTQTTPTEGDPHD</sequence>
<dbReference type="RefSeq" id="WP_153685270.1">
    <property type="nucleotide sequence ID" value="NZ_WJIF01000008.1"/>
</dbReference>
<evidence type="ECO:0000256" key="1">
    <source>
        <dbReference type="SAM" id="Coils"/>
    </source>
</evidence>
<name>A0A6I2FE82_9MICO</name>
<dbReference type="InterPro" id="IPR021804">
    <property type="entry name" value="DUF3375"/>
</dbReference>
<keyword evidence="3" id="KW-1185">Reference proteome</keyword>
<evidence type="ECO:0000313" key="3">
    <source>
        <dbReference type="Proteomes" id="UP000431080"/>
    </source>
</evidence>
<organism evidence="2 3">
    <name type="scientific">Agromyces agglutinans</name>
    <dbReference type="NCBI Taxonomy" id="2662258"/>
    <lineage>
        <taxon>Bacteria</taxon>
        <taxon>Bacillati</taxon>
        <taxon>Actinomycetota</taxon>
        <taxon>Actinomycetes</taxon>
        <taxon>Micrococcales</taxon>
        <taxon>Microbacteriaceae</taxon>
        <taxon>Agromyces</taxon>
    </lineage>
</organism>
<protein>
    <submittedName>
        <fullName evidence="2">DUF3375 family protein</fullName>
    </submittedName>
</protein>
<proteinExistence type="predicted"/>
<dbReference type="Proteomes" id="UP000431080">
    <property type="component" value="Unassembled WGS sequence"/>
</dbReference>
<dbReference type="Pfam" id="PF11855">
    <property type="entry name" value="DUF3375"/>
    <property type="match status" value="1"/>
</dbReference>
<reference evidence="2 3" key="1">
    <citation type="submission" date="2019-10" db="EMBL/GenBank/DDBJ databases">
        <authorList>
            <person name="Nie G."/>
            <person name="Ming H."/>
            <person name="Yi B."/>
        </authorList>
    </citation>
    <scope>NUCLEOTIDE SEQUENCE [LARGE SCALE GENOMIC DNA]</scope>
    <source>
        <strain evidence="2 3">CFH 90414</strain>
    </source>
</reference>
<accession>A0A6I2FE82</accession>
<comment type="caution">
    <text evidence="2">The sequence shown here is derived from an EMBL/GenBank/DDBJ whole genome shotgun (WGS) entry which is preliminary data.</text>
</comment>
<evidence type="ECO:0000313" key="2">
    <source>
        <dbReference type="EMBL" id="MRG60826.1"/>
    </source>
</evidence>
<gene>
    <name evidence="2" type="ORF">GE115_13260</name>
</gene>
<dbReference type="EMBL" id="WJIF01000008">
    <property type="protein sequence ID" value="MRG60826.1"/>
    <property type="molecule type" value="Genomic_DNA"/>
</dbReference>
<keyword evidence="1" id="KW-0175">Coiled coil</keyword>
<dbReference type="AlphaFoldDB" id="A0A6I2FE82"/>
<feature type="coiled-coil region" evidence="1">
    <location>
        <begin position="158"/>
        <end position="185"/>
    </location>
</feature>